<dbReference type="SUPFAM" id="SSF46689">
    <property type="entry name" value="Homeodomain-like"/>
    <property type="match status" value="1"/>
</dbReference>
<dbReference type="AlphaFoldDB" id="A0A2A4G0V0"/>
<evidence type="ECO:0000256" key="1">
    <source>
        <dbReference type="ARBA" id="ARBA00023015"/>
    </source>
</evidence>
<dbReference type="GO" id="GO:0003700">
    <property type="term" value="F:DNA-binding transcription factor activity"/>
    <property type="evidence" value="ECO:0007669"/>
    <property type="project" value="TreeGrafter"/>
</dbReference>
<evidence type="ECO:0000256" key="5">
    <source>
        <dbReference type="SAM" id="MobiDB-lite"/>
    </source>
</evidence>
<keyword evidence="8" id="KW-1185">Reference proteome</keyword>
<dbReference type="EMBL" id="NWUF01000001">
    <property type="protein sequence ID" value="PCE44111.1"/>
    <property type="molecule type" value="Genomic_DNA"/>
</dbReference>
<evidence type="ECO:0000313" key="8">
    <source>
        <dbReference type="Proteomes" id="UP000218934"/>
    </source>
</evidence>
<reference evidence="7 8" key="1">
    <citation type="submission" date="2017-09" db="EMBL/GenBank/DDBJ databases">
        <title>The Catabolism of 3,6-Dichlorosalicylic acid is Initiated by the Cytochrome P450 Monooxygenase DsmABC in Rhizorhabdus dicambivorans Ndbn-20.</title>
        <authorList>
            <person name="Na L."/>
        </authorList>
    </citation>
    <scope>NUCLEOTIDE SEQUENCE [LARGE SCALE GENOMIC DNA]</scope>
    <source>
        <strain evidence="7 8">Ndbn-20m</strain>
    </source>
</reference>
<dbReference type="Gene3D" id="1.10.357.10">
    <property type="entry name" value="Tetracycline Repressor, domain 2"/>
    <property type="match status" value="1"/>
</dbReference>
<evidence type="ECO:0000256" key="4">
    <source>
        <dbReference type="PROSITE-ProRule" id="PRU00335"/>
    </source>
</evidence>
<dbReference type="InterPro" id="IPR009057">
    <property type="entry name" value="Homeodomain-like_sf"/>
</dbReference>
<keyword evidence="1" id="KW-0805">Transcription regulation</keyword>
<evidence type="ECO:0000256" key="2">
    <source>
        <dbReference type="ARBA" id="ARBA00023125"/>
    </source>
</evidence>
<evidence type="ECO:0000259" key="6">
    <source>
        <dbReference type="PROSITE" id="PS50977"/>
    </source>
</evidence>
<comment type="caution">
    <text evidence="7">The sequence shown here is derived from an EMBL/GenBank/DDBJ whole genome shotgun (WGS) entry which is preliminary data.</text>
</comment>
<dbReference type="InterPro" id="IPR050109">
    <property type="entry name" value="HTH-type_TetR-like_transc_reg"/>
</dbReference>
<keyword evidence="2 4" id="KW-0238">DNA-binding</keyword>
<sequence length="507" mass="54481">MARIVTSIGVAGRPGVPAAMVLVGTEQRILPAVHQHSLGQVALVQRQDTAHLPPHQRAGHFVYLRDIEFAAVAIGHMPLETGPQQPATHVQHVGFQPRGFASIGIHRDAERLARGAGRAAPHRHVAFEPALRSVAGSRRRANGRQHAQHALSFTRLYEKRVESAKALARDAAYDLVEISFGIPQISVEEGPFPGQAEIGAVVDHGSGAGLVSADDGLAAEAAPLRPGQGRRGGGAGLRSSRGVPLREEPGAHCSDTGHRDQPAAAHSPEHGHIFHLLLSSRVARCWYDIVPIAVQYRTKLCKPMADGHEPPMTERLAYAEPVHDDPRARIIAAASQSFRAIGFRRSSMDAIATAARMSKRTLYACFKDKHAVLAAVLDAFIAERFHAIGQLSVRSQTGHAALRTIAEALLRASGDDASIAMYRVLIAEAEHLPRLISDANQSGVEQVIDLVREPLRELGVADPATVAHMLYDLFVLAPLHRRLMNMPPGSPEVGPVIDLIARGVSTA</sequence>
<dbReference type="InterPro" id="IPR039536">
    <property type="entry name" value="TetR_C_Proteobacteria"/>
</dbReference>
<dbReference type="GO" id="GO:0000976">
    <property type="term" value="F:transcription cis-regulatory region binding"/>
    <property type="evidence" value="ECO:0007669"/>
    <property type="project" value="TreeGrafter"/>
</dbReference>
<accession>A0A2A4G0V0</accession>
<dbReference type="PROSITE" id="PS50977">
    <property type="entry name" value="HTH_TETR_2"/>
    <property type="match status" value="1"/>
</dbReference>
<keyword evidence="3" id="KW-0804">Transcription</keyword>
<dbReference type="OrthoDB" id="5292901at2"/>
<evidence type="ECO:0000256" key="3">
    <source>
        <dbReference type="ARBA" id="ARBA00023163"/>
    </source>
</evidence>
<feature type="region of interest" description="Disordered" evidence="5">
    <location>
        <begin position="223"/>
        <end position="266"/>
    </location>
</feature>
<dbReference type="InterPro" id="IPR001647">
    <property type="entry name" value="HTH_TetR"/>
</dbReference>
<dbReference type="PANTHER" id="PTHR30055:SF234">
    <property type="entry name" value="HTH-TYPE TRANSCRIPTIONAL REGULATOR BETI"/>
    <property type="match status" value="1"/>
</dbReference>
<dbReference type="KEGG" id="rdi:CMV14_10860"/>
<feature type="DNA-binding region" description="H-T-H motif" evidence="4">
    <location>
        <begin position="347"/>
        <end position="366"/>
    </location>
</feature>
<dbReference type="Pfam" id="PF00440">
    <property type="entry name" value="TetR_N"/>
    <property type="match status" value="1"/>
</dbReference>
<proteinExistence type="predicted"/>
<evidence type="ECO:0000313" key="7">
    <source>
        <dbReference type="EMBL" id="PCE44111.1"/>
    </source>
</evidence>
<protein>
    <submittedName>
        <fullName evidence="7">TetR/AcrR family transcriptional regulator</fullName>
    </submittedName>
</protein>
<gene>
    <name evidence="7" type="ORF">COO09_00245</name>
</gene>
<dbReference type="PANTHER" id="PTHR30055">
    <property type="entry name" value="HTH-TYPE TRANSCRIPTIONAL REGULATOR RUTR"/>
    <property type="match status" value="1"/>
</dbReference>
<dbReference type="Proteomes" id="UP000218934">
    <property type="component" value="Unassembled WGS sequence"/>
</dbReference>
<dbReference type="Pfam" id="PF14246">
    <property type="entry name" value="TetR_C_7"/>
    <property type="match status" value="1"/>
</dbReference>
<feature type="domain" description="HTH tetR-type" evidence="6">
    <location>
        <begin position="324"/>
        <end position="384"/>
    </location>
</feature>
<name>A0A2A4G0V0_9SPHN</name>
<feature type="compositionally biased region" description="Basic and acidic residues" evidence="5">
    <location>
        <begin position="244"/>
        <end position="266"/>
    </location>
</feature>
<organism evidence="7 8">
    <name type="scientific">Rhizorhabdus dicambivorans</name>
    <dbReference type="NCBI Taxonomy" id="1850238"/>
    <lineage>
        <taxon>Bacteria</taxon>
        <taxon>Pseudomonadati</taxon>
        <taxon>Pseudomonadota</taxon>
        <taxon>Alphaproteobacteria</taxon>
        <taxon>Sphingomonadales</taxon>
        <taxon>Sphingomonadaceae</taxon>
        <taxon>Rhizorhabdus</taxon>
    </lineage>
</organism>